<dbReference type="InterPro" id="IPR004332">
    <property type="entry name" value="Transposase_MuDR"/>
</dbReference>
<dbReference type="EMBL" id="CP144754">
    <property type="protein sequence ID" value="WVZ98568.1"/>
    <property type="molecule type" value="Genomic_DNA"/>
</dbReference>
<dbReference type="Proteomes" id="UP001341281">
    <property type="component" value="Chromosome 10"/>
</dbReference>
<evidence type="ECO:0000313" key="3">
    <source>
        <dbReference type="EMBL" id="WVZ98568.1"/>
    </source>
</evidence>
<reference evidence="3 4" key="1">
    <citation type="submission" date="2024-02" db="EMBL/GenBank/DDBJ databases">
        <title>High-quality chromosome-scale genome assembly of Pensacola bahiagrass (Paspalum notatum Flugge var. saurae).</title>
        <authorList>
            <person name="Vega J.M."/>
            <person name="Podio M."/>
            <person name="Orjuela J."/>
            <person name="Siena L.A."/>
            <person name="Pessino S.C."/>
            <person name="Combes M.C."/>
            <person name="Mariac C."/>
            <person name="Albertini E."/>
            <person name="Pupilli F."/>
            <person name="Ortiz J.P.A."/>
            <person name="Leblanc O."/>
        </authorList>
    </citation>
    <scope>NUCLEOTIDE SEQUENCE [LARGE SCALE GENOMIC DNA]</scope>
    <source>
        <strain evidence="3">R1</strain>
        <tissue evidence="3">Leaf</tissue>
    </source>
</reference>
<organism evidence="3 4">
    <name type="scientific">Paspalum notatum var. saurae</name>
    <dbReference type="NCBI Taxonomy" id="547442"/>
    <lineage>
        <taxon>Eukaryota</taxon>
        <taxon>Viridiplantae</taxon>
        <taxon>Streptophyta</taxon>
        <taxon>Embryophyta</taxon>
        <taxon>Tracheophyta</taxon>
        <taxon>Spermatophyta</taxon>
        <taxon>Magnoliopsida</taxon>
        <taxon>Liliopsida</taxon>
        <taxon>Poales</taxon>
        <taxon>Poaceae</taxon>
        <taxon>PACMAD clade</taxon>
        <taxon>Panicoideae</taxon>
        <taxon>Andropogonodae</taxon>
        <taxon>Paspaleae</taxon>
        <taxon>Paspalinae</taxon>
        <taxon>Paspalum</taxon>
    </lineage>
</organism>
<feature type="region of interest" description="Disordered" evidence="1">
    <location>
        <begin position="1"/>
        <end position="23"/>
    </location>
</feature>
<dbReference type="AlphaFoldDB" id="A0AAQ3UU98"/>
<dbReference type="PANTHER" id="PTHR31973">
    <property type="entry name" value="POLYPROTEIN, PUTATIVE-RELATED"/>
    <property type="match status" value="1"/>
</dbReference>
<feature type="domain" description="Transposase MuDR plant" evidence="2">
    <location>
        <begin position="23"/>
        <end position="83"/>
    </location>
</feature>
<protein>
    <recommendedName>
        <fullName evidence="2">Transposase MuDR plant domain-containing protein</fullName>
    </recommendedName>
</protein>
<evidence type="ECO:0000259" key="2">
    <source>
        <dbReference type="Pfam" id="PF03108"/>
    </source>
</evidence>
<keyword evidence="4" id="KW-1185">Reference proteome</keyword>
<dbReference type="PANTHER" id="PTHR31973:SF195">
    <property type="entry name" value="MUDR FAMILY TRANSPOSASE"/>
    <property type="match status" value="1"/>
</dbReference>
<sequence length="271" mass="31600">MVRTMNMRMSRESDTYDKEDPPMSVGSTYRSMEEFKLALAQHAVKNEFEYMISQSEPSRFGAYCRRKEQETCNWRIHASTSDDLCRVIIGDYFNPCAHACYSTRRKKTVGNASKHWIAAKVKDWLVENPNLGAKDLRTKLKKHYKVKIHYKRVYIGMELARKQIFGDWDASFNNLYRFKDEIKKSSPGSQVIIDHHTIGSKIRFRRMFFTLKPWPIGYVAVDGHNWMYPVAFGVFDSETNENWVWFMQKLREAIGSPSGLAICMACRSSLS</sequence>
<name>A0AAQ3UU98_PASNO</name>
<accession>A0AAQ3UU98</accession>
<evidence type="ECO:0000256" key="1">
    <source>
        <dbReference type="SAM" id="MobiDB-lite"/>
    </source>
</evidence>
<feature type="compositionally biased region" description="Basic and acidic residues" evidence="1">
    <location>
        <begin position="9"/>
        <end position="21"/>
    </location>
</feature>
<gene>
    <name evidence="3" type="ORF">U9M48_043996</name>
</gene>
<proteinExistence type="predicted"/>
<evidence type="ECO:0000313" key="4">
    <source>
        <dbReference type="Proteomes" id="UP001341281"/>
    </source>
</evidence>
<dbReference type="Pfam" id="PF03108">
    <property type="entry name" value="DBD_Tnp_Mut"/>
    <property type="match status" value="1"/>
</dbReference>